<dbReference type="PANTHER" id="PTHR11188">
    <property type="entry name" value="ARRESTIN DOMAIN CONTAINING PROTEIN"/>
    <property type="match status" value="1"/>
</dbReference>
<name>A0A8X7WV91_POLSE</name>
<evidence type="ECO:0000313" key="3">
    <source>
        <dbReference type="EMBL" id="KAG2456249.1"/>
    </source>
</evidence>
<dbReference type="GO" id="GO:1990756">
    <property type="term" value="F:ubiquitin-like ligase-substrate adaptor activity"/>
    <property type="evidence" value="ECO:0007669"/>
    <property type="project" value="TreeGrafter"/>
</dbReference>
<dbReference type="SMART" id="SM01017">
    <property type="entry name" value="Arrestin_C"/>
    <property type="match status" value="1"/>
</dbReference>
<dbReference type="InterPro" id="IPR050357">
    <property type="entry name" value="Arrestin_domain-protein"/>
</dbReference>
<dbReference type="Pfam" id="PF02752">
    <property type="entry name" value="Arrestin_C"/>
    <property type="match status" value="1"/>
</dbReference>
<evidence type="ECO:0000259" key="2">
    <source>
        <dbReference type="SMART" id="SM01017"/>
    </source>
</evidence>
<dbReference type="EMBL" id="JAATIS010009265">
    <property type="protein sequence ID" value="KAG2456249.1"/>
    <property type="molecule type" value="Genomic_DNA"/>
</dbReference>
<dbReference type="GO" id="GO:0005737">
    <property type="term" value="C:cytoplasm"/>
    <property type="evidence" value="ECO:0007669"/>
    <property type="project" value="TreeGrafter"/>
</dbReference>
<accession>A0A8X7WV91</accession>
<dbReference type="InterPro" id="IPR014756">
    <property type="entry name" value="Ig_E-set"/>
</dbReference>
<evidence type="ECO:0000313" key="4">
    <source>
        <dbReference type="Proteomes" id="UP000886611"/>
    </source>
</evidence>
<feature type="domain" description="Arrestin C-terminal-like" evidence="2">
    <location>
        <begin position="145"/>
        <end position="269"/>
    </location>
</feature>
<dbReference type="Gene3D" id="2.60.40.640">
    <property type="match status" value="3"/>
</dbReference>
<feature type="non-terminal residue" evidence="3">
    <location>
        <position position="1"/>
    </location>
</feature>
<dbReference type="AlphaFoldDB" id="A0A8X7WV91"/>
<comment type="similarity">
    <text evidence="1">Belongs to the arrestin family.</text>
</comment>
<dbReference type="Proteomes" id="UP000886611">
    <property type="component" value="Unassembled WGS sequence"/>
</dbReference>
<evidence type="ECO:0000256" key="1">
    <source>
        <dbReference type="ARBA" id="ARBA00005298"/>
    </source>
</evidence>
<proteinExistence type="inferred from homology"/>
<dbReference type="GO" id="GO:0031625">
    <property type="term" value="F:ubiquitin protein ligase binding"/>
    <property type="evidence" value="ECO:0007669"/>
    <property type="project" value="TreeGrafter"/>
</dbReference>
<dbReference type="InterPro" id="IPR011021">
    <property type="entry name" value="Arrestin-like_N"/>
</dbReference>
<feature type="non-terminal residue" evidence="3">
    <location>
        <position position="420"/>
    </location>
</feature>
<dbReference type="InterPro" id="IPR014752">
    <property type="entry name" value="Arrestin-like_C"/>
</dbReference>
<sequence length="420" mass="44948">MGKLQRFDIAFSDNKVVYSPGELISGTVSVVLNSPLPFKAIKVNCAGSCGVSNKMNETNWTMEEQYFSSTLTMAEKVSCPTSFEGPFGRIEYRIRATIDTPRFAKDYKVQKAFYVLNLLNLNEIPDIEQPNTVSTSKKFSYLLVKTGTLTLTAGSDLRGYTPGQVIKLSATVHNKSGKDSSSILASLIQKVTYKSKRSIYDLRTIAEVEGAGVKGGKNAEWREQIIVPPLPQSTLRSCTLIQIDYFLQVSLKSPEILVTLPIYIGNIAINSLPVTPSRPVRPAPLAPASATVTPTAPPAELACGTDCVEIPTKSHSQQQSSSQPAAFSPSAFSYAPGLSFPETRADCEEGGSTGPLFCVSTGATVPYYSEGAVTPMPTAGPLILPPEYSSWNYPSGRHLAALSYWPIPALCAAGAGGGPA</sequence>
<reference evidence="3 4" key="1">
    <citation type="journal article" date="2021" name="Cell">
        <title>Tracing the genetic footprints of vertebrate landing in non-teleost ray-finned fishes.</title>
        <authorList>
            <person name="Bi X."/>
            <person name="Wang K."/>
            <person name="Yang L."/>
            <person name="Pan H."/>
            <person name="Jiang H."/>
            <person name="Wei Q."/>
            <person name="Fang M."/>
            <person name="Yu H."/>
            <person name="Zhu C."/>
            <person name="Cai Y."/>
            <person name="He Y."/>
            <person name="Gan X."/>
            <person name="Zeng H."/>
            <person name="Yu D."/>
            <person name="Zhu Y."/>
            <person name="Jiang H."/>
            <person name="Qiu Q."/>
            <person name="Yang H."/>
            <person name="Zhang Y.E."/>
            <person name="Wang W."/>
            <person name="Zhu M."/>
            <person name="He S."/>
            <person name="Zhang G."/>
        </authorList>
    </citation>
    <scope>NUCLEOTIDE SEQUENCE [LARGE SCALE GENOMIC DNA]</scope>
    <source>
        <strain evidence="3">Bchr_013</strain>
    </source>
</reference>
<dbReference type="Pfam" id="PF00339">
    <property type="entry name" value="Arrestin_N"/>
    <property type="match status" value="2"/>
</dbReference>
<organism evidence="3 4">
    <name type="scientific">Polypterus senegalus</name>
    <name type="common">Senegal bichir</name>
    <dbReference type="NCBI Taxonomy" id="55291"/>
    <lineage>
        <taxon>Eukaryota</taxon>
        <taxon>Metazoa</taxon>
        <taxon>Chordata</taxon>
        <taxon>Craniata</taxon>
        <taxon>Vertebrata</taxon>
        <taxon>Euteleostomi</taxon>
        <taxon>Actinopterygii</taxon>
        <taxon>Polypteriformes</taxon>
        <taxon>Polypteridae</taxon>
        <taxon>Polypterus</taxon>
    </lineage>
</organism>
<keyword evidence="4" id="KW-1185">Reference proteome</keyword>
<dbReference type="GO" id="GO:0015031">
    <property type="term" value="P:protein transport"/>
    <property type="evidence" value="ECO:0007669"/>
    <property type="project" value="TreeGrafter"/>
</dbReference>
<dbReference type="PANTHER" id="PTHR11188:SF176">
    <property type="entry name" value="ARRESTIN DOMAIN-CONTAINING PROTEIN 1"/>
    <property type="match status" value="1"/>
</dbReference>
<dbReference type="SUPFAM" id="SSF81296">
    <property type="entry name" value="E set domains"/>
    <property type="match status" value="2"/>
</dbReference>
<comment type="caution">
    <text evidence="3">The sequence shown here is derived from an EMBL/GenBank/DDBJ whole genome shotgun (WGS) entry which is preliminary data.</text>
</comment>
<gene>
    <name evidence="3" type="primary">Arrdc1</name>
    <name evidence="3" type="ORF">GTO96_0006764</name>
</gene>
<protein>
    <submittedName>
        <fullName evidence="3">ARRD1 protein</fullName>
    </submittedName>
</protein>
<dbReference type="InterPro" id="IPR011022">
    <property type="entry name" value="Arrestin_C-like"/>
</dbReference>